<protein>
    <recommendedName>
        <fullName evidence="5">Membrane-bound metallopeptidase</fullName>
    </recommendedName>
</protein>
<dbReference type="AlphaFoldDB" id="A0A6L6XKV3"/>
<evidence type="ECO:0000256" key="2">
    <source>
        <dbReference type="SAM" id="MobiDB-lite"/>
    </source>
</evidence>
<keyword evidence="1" id="KW-0175">Coiled coil</keyword>
<evidence type="ECO:0000256" key="1">
    <source>
        <dbReference type="SAM" id="Coils"/>
    </source>
</evidence>
<evidence type="ECO:0000313" key="4">
    <source>
        <dbReference type="Proteomes" id="UP000479531"/>
    </source>
</evidence>
<organism evidence="3 4">
    <name type="scientific">Roseburia intestinalis</name>
    <dbReference type="NCBI Taxonomy" id="166486"/>
    <lineage>
        <taxon>Bacteria</taxon>
        <taxon>Bacillati</taxon>
        <taxon>Bacillota</taxon>
        <taxon>Clostridia</taxon>
        <taxon>Lachnospirales</taxon>
        <taxon>Lachnospiraceae</taxon>
        <taxon>Roseburia</taxon>
    </lineage>
</organism>
<gene>
    <name evidence="3" type="ORF">GCK47_16210</name>
</gene>
<sequence length="392" mass="44357">MERSLEDSIKNKTYIDNLRSAAKYSKEVIDLVEADIEYGLTVEQVKLYVKKEIKFPQMKLLSQCLRKGADDAFIELLTKYDMNGYQIQVAIEFMEKGISLENIETVIAKGENPLAMRKSFQAMLDKVKEIQAASDVLPEYVKGLVKQIEEAVAKIQFQEERYDELNKKLKVFENSKADAEVHKGLVKKLEDTEAELSSQQDQVNRANATVARLREQLEEKKKEMERMQNRIDTLEDKLLEKAAGVTGKQETTGTFDTKQEDKKEPAGSQTVFDEKPAADKPYQIPVFYQMPVVDANGRVIQHVQVERTVRKANPGAFTGLLGKLGFMKKSRQDIVKLLACGDLVPAQLVQIKSAIEKGLTEAQLVELINNNVSAEKMKEIIDIAVLENSMDY</sequence>
<dbReference type="RefSeq" id="WP_157351009.1">
    <property type="nucleotide sequence ID" value="NZ_WGGT01000025.1"/>
</dbReference>
<dbReference type="Proteomes" id="UP000479531">
    <property type="component" value="Unassembled WGS sequence"/>
</dbReference>
<reference evidence="3 4" key="1">
    <citation type="submission" date="2019-10" db="EMBL/GenBank/DDBJ databases">
        <title>Roseburia spp. ameliorate alcoholic fatty liver via restoration of gut barrier function.</title>
        <authorList>
            <person name="Seo B."/>
            <person name="Ko G."/>
        </authorList>
    </citation>
    <scope>NUCLEOTIDE SEQUENCE [LARGE SCALE GENOMIC DNA]</scope>
    <source>
        <strain evidence="3 4">SNUG30017</strain>
    </source>
</reference>
<comment type="caution">
    <text evidence="3">The sequence shown here is derived from an EMBL/GenBank/DDBJ whole genome shotgun (WGS) entry which is preliminary data.</text>
</comment>
<accession>A0A6L6XKV3</accession>
<dbReference type="Gene3D" id="1.10.287.1490">
    <property type="match status" value="1"/>
</dbReference>
<feature type="region of interest" description="Disordered" evidence="2">
    <location>
        <begin position="244"/>
        <end position="275"/>
    </location>
</feature>
<proteinExistence type="predicted"/>
<name>A0A6L6XKV3_9FIRM</name>
<evidence type="ECO:0008006" key="5">
    <source>
        <dbReference type="Google" id="ProtNLM"/>
    </source>
</evidence>
<feature type="coiled-coil region" evidence="1">
    <location>
        <begin position="141"/>
        <end position="244"/>
    </location>
</feature>
<dbReference type="EMBL" id="WGGT01000025">
    <property type="protein sequence ID" value="MVQ47186.1"/>
    <property type="molecule type" value="Genomic_DNA"/>
</dbReference>
<evidence type="ECO:0000313" key="3">
    <source>
        <dbReference type="EMBL" id="MVQ47186.1"/>
    </source>
</evidence>